<dbReference type="KEGG" id="ssab:SSABA_v1c03640"/>
<dbReference type="EMBL" id="CP006934">
    <property type="protein sequence ID" value="AHI53773.1"/>
    <property type="molecule type" value="Genomic_DNA"/>
</dbReference>
<protein>
    <recommendedName>
        <fullName evidence="4">Lipoprotein</fullName>
    </recommendedName>
</protein>
<evidence type="ECO:0000256" key="1">
    <source>
        <dbReference type="SAM" id="SignalP"/>
    </source>
</evidence>
<dbReference type="AlphaFoldDB" id="W6A9H1"/>
<dbReference type="Proteomes" id="UP000019265">
    <property type="component" value="Chromosome"/>
</dbReference>
<reference evidence="2 3" key="1">
    <citation type="journal article" date="2014" name="Genome Biol. Evol.">
        <title>Molecular evolution of the substrate utilization strategies and putative virulence factors in mosquito-associated Spiroplasma species.</title>
        <authorList>
            <person name="Chang T.H."/>
            <person name="Lo W.S."/>
            <person name="Ku C."/>
            <person name="Chen L.L."/>
            <person name="Kuo C.H."/>
        </authorList>
    </citation>
    <scope>NUCLEOTIDE SEQUENCE [LARGE SCALE GENOMIC DNA]</scope>
    <source>
        <strain evidence="2">Ar-1343</strain>
    </source>
</reference>
<keyword evidence="3" id="KW-1185">Reference proteome</keyword>
<dbReference type="RefSeq" id="WP_025250909.1">
    <property type="nucleotide sequence ID" value="NZ_CP006934.1"/>
</dbReference>
<keyword evidence="1" id="KW-0732">Signal</keyword>
<organism evidence="2 3">
    <name type="scientific">Spiroplasma sabaudiense Ar-1343</name>
    <dbReference type="NCBI Taxonomy" id="1276257"/>
    <lineage>
        <taxon>Bacteria</taxon>
        <taxon>Bacillati</taxon>
        <taxon>Mycoplasmatota</taxon>
        <taxon>Mollicutes</taxon>
        <taxon>Entomoplasmatales</taxon>
        <taxon>Spiroplasmataceae</taxon>
        <taxon>Spiroplasma</taxon>
    </lineage>
</organism>
<dbReference type="PATRIC" id="fig|1276257.3.peg.372"/>
<feature type="signal peptide" evidence="1">
    <location>
        <begin position="1"/>
        <end position="22"/>
    </location>
</feature>
<dbReference type="PROSITE" id="PS51257">
    <property type="entry name" value="PROKAR_LIPOPROTEIN"/>
    <property type="match status" value="1"/>
</dbReference>
<proteinExistence type="predicted"/>
<dbReference type="HOGENOM" id="CLU_1348229_0_0_14"/>
<feature type="chain" id="PRO_5004877021" description="Lipoprotein" evidence="1">
    <location>
        <begin position="23"/>
        <end position="202"/>
    </location>
</feature>
<evidence type="ECO:0000313" key="3">
    <source>
        <dbReference type="Proteomes" id="UP000019265"/>
    </source>
</evidence>
<evidence type="ECO:0000313" key="2">
    <source>
        <dbReference type="EMBL" id="AHI53773.1"/>
    </source>
</evidence>
<evidence type="ECO:0008006" key="4">
    <source>
        <dbReference type="Google" id="ProtNLM"/>
    </source>
</evidence>
<accession>W6A9H1</accession>
<name>W6A9H1_9MOLU</name>
<dbReference type="OrthoDB" id="390706at2"/>
<gene>
    <name evidence="2" type="ORF">SSABA_v1c03640</name>
</gene>
<sequence length="202" mass="23289">MKKIIKIMAGIFPVLTATQTVAACADFRSDISNWLIDGDLGYVENLDSTTIMKAFIEKNPEAVSDALYFSGSSYRGLFVVNERYRRVYKGTIAITYHSKIAYKEPGVDENIECQLNDFDDVCNVDLNILDPVGHPLTEEDNYKFFIHKSSIIVANEPEIAQQDQMRWQFSLRNEGNINIEDSYWVGFRWYDVFLFRLTIIVK</sequence>